<dbReference type="InterPro" id="IPR010463">
    <property type="entry name" value="DUF1057"/>
</dbReference>
<dbReference type="Pfam" id="PF06342">
    <property type="entry name" value="DUF1057"/>
    <property type="match status" value="1"/>
</dbReference>
<sequence>MLAARCRAYAPHRAALSTRRSSVLSFLSAAASRERLTPPPPLPPPSTLRVAADCELQYVDLRPSSRGPLSKTFVLLHGAPGTYNDYRYLIPSLQREAPDARIISLNQPGFGDATVETHRLVHIANTSASTHLTLQALQTLCAEEPSGGVFLVGHSFGGHAAMDIAAVGLDGRLKVDGIVLLASAGTRPHRVLRPRASALAVQLLSSSARPRVSQELLASLVKFVYTSVLGFKADFPASHYVAGVIRAGTTDFSRVKRSVELLHAAAMPTLSAWSADDEFMEDAVPTALAERLGSSRRLAFSSAGHNLQKTRAAILAAEIALWADAILLDPKETPPKGAVSVHRLP</sequence>
<evidence type="ECO:0000313" key="1">
    <source>
        <dbReference type="EMBL" id="KAJ0407218.1"/>
    </source>
</evidence>
<dbReference type="InterPro" id="IPR000073">
    <property type="entry name" value="AB_hydrolase_1"/>
</dbReference>
<name>A0AAD5M944_PYTIN</name>
<dbReference type="InterPro" id="IPR029058">
    <property type="entry name" value="AB_hydrolase_fold"/>
</dbReference>
<dbReference type="Proteomes" id="UP001209570">
    <property type="component" value="Unassembled WGS sequence"/>
</dbReference>
<comment type="caution">
    <text evidence="1">The sequence shown here is derived from an EMBL/GenBank/DDBJ whole genome shotgun (WGS) entry which is preliminary data.</text>
</comment>
<dbReference type="Gene3D" id="3.40.50.1820">
    <property type="entry name" value="alpha/beta hydrolase"/>
    <property type="match status" value="1"/>
</dbReference>
<evidence type="ECO:0000313" key="2">
    <source>
        <dbReference type="Proteomes" id="UP001209570"/>
    </source>
</evidence>
<keyword evidence="2" id="KW-1185">Reference proteome</keyword>
<reference evidence="1" key="1">
    <citation type="submission" date="2021-12" db="EMBL/GenBank/DDBJ databases">
        <title>Prjna785345.</title>
        <authorList>
            <person name="Rujirawat T."/>
            <person name="Krajaejun T."/>
        </authorList>
    </citation>
    <scope>NUCLEOTIDE SEQUENCE</scope>
    <source>
        <strain evidence="1">Pi057C3</strain>
    </source>
</reference>
<accession>A0AAD5M944</accession>
<gene>
    <name evidence="1" type="ORF">P43SY_007993</name>
</gene>
<organism evidence="1 2">
    <name type="scientific">Pythium insidiosum</name>
    <name type="common">Pythiosis disease agent</name>
    <dbReference type="NCBI Taxonomy" id="114742"/>
    <lineage>
        <taxon>Eukaryota</taxon>
        <taxon>Sar</taxon>
        <taxon>Stramenopiles</taxon>
        <taxon>Oomycota</taxon>
        <taxon>Peronosporomycetes</taxon>
        <taxon>Pythiales</taxon>
        <taxon>Pythiaceae</taxon>
        <taxon>Pythium</taxon>
    </lineage>
</organism>
<dbReference type="AlphaFoldDB" id="A0AAD5M944"/>
<dbReference type="PANTHER" id="PTHR47533:SF4">
    <property type="entry name" value="AB HYDROLASE-1 DOMAIN-CONTAINING PROTEIN"/>
    <property type="match status" value="1"/>
</dbReference>
<dbReference type="PANTHER" id="PTHR47533">
    <property type="entry name" value="PROTEIN CBG21859"/>
    <property type="match status" value="1"/>
</dbReference>
<proteinExistence type="predicted"/>
<dbReference type="EMBL" id="JAKCXM010000023">
    <property type="protein sequence ID" value="KAJ0407218.1"/>
    <property type="molecule type" value="Genomic_DNA"/>
</dbReference>
<dbReference type="PRINTS" id="PR00111">
    <property type="entry name" value="ABHYDROLASE"/>
</dbReference>
<evidence type="ECO:0008006" key="3">
    <source>
        <dbReference type="Google" id="ProtNLM"/>
    </source>
</evidence>
<dbReference type="SUPFAM" id="SSF53474">
    <property type="entry name" value="alpha/beta-Hydrolases"/>
    <property type="match status" value="1"/>
</dbReference>
<protein>
    <recommendedName>
        <fullName evidence="3">AB hydrolase-1 domain-containing protein</fullName>
    </recommendedName>
</protein>